<keyword evidence="4" id="KW-1185">Reference proteome</keyword>
<feature type="region of interest" description="Disordered" evidence="1">
    <location>
        <begin position="177"/>
        <end position="241"/>
    </location>
</feature>
<name>A0A482WRN7_LAOST</name>
<reference evidence="3 4" key="1">
    <citation type="journal article" date="2017" name="Gigascience">
        <title>Genome sequence of the small brown planthopper, Laodelphax striatellus.</title>
        <authorList>
            <person name="Zhu J."/>
            <person name="Jiang F."/>
            <person name="Wang X."/>
            <person name="Yang P."/>
            <person name="Bao Y."/>
            <person name="Zhao W."/>
            <person name="Wang W."/>
            <person name="Lu H."/>
            <person name="Wang Q."/>
            <person name="Cui N."/>
            <person name="Li J."/>
            <person name="Chen X."/>
            <person name="Luo L."/>
            <person name="Yu J."/>
            <person name="Kang L."/>
            <person name="Cui F."/>
        </authorList>
    </citation>
    <scope>NUCLEOTIDE SEQUENCE [LARGE SCALE GENOMIC DNA]</scope>
    <source>
        <strain evidence="3">Lst14</strain>
    </source>
</reference>
<evidence type="ECO:0000313" key="4">
    <source>
        <dbReference type="Proteomes" id="UP000291343"/>
    </source>
</evidence>
<keyword evidence="2" id="KW-0732">Signal</keyword>
<proteinExistence type="predicted"/>
<evidence type="ECO:0000313" key="3">
    <source>
        <dbReference type="EMBL" id="RZF36237.1"/>
    </source>
</evidence>
<dbReference type="EMBL" id="QKKF02026764">
    <property type="protein sequence ID" value="RZF36237.1"/>
    <property type="molecule type" value="Genomic_DNA"/>
</dbReference>
<dbReference type="OrthoDB" id="10433105at2759"/>
<feature type="region of interest" description="Disordered" evidence="1">
    <location>
        <begin position="106"/>
        <end position="152"/>
    </location>
</feature>
<dbReference type="Proteomes" id="UP000291343">
    <property type="component" value="Unassembled WGS sequence"/>
</dbReference>
<organism evidence="3 4">
    <name type="scientific">Laodelphax striatellus</name>
    <name type="common">Small brown planthopper</name>
    <name type="synonym">Delphax striatella</name>
    <dbReference type="NCBI Taxonomy" id="195883"/>
    <lineage>
        <taxon>Eukaryota</taxon>
        <taxon>Metazoa</taxon>
        <taxon>Ecdysozoa</taxon>
        <taxon>Arthropoda</taxon>
        <taxon>Hexapoda</taxon>
        <taxon>Insecta</taxon>
        <taxon>Pterygota</taxon>
        <taxon>Neoptera</taxon>
        <taxon>Paraneoptera</taxon>
        <taxon>Hemiptera</taxon>
        <taxon>Auchenorrhyncha</taxon>
        <taxon>Fulgoroidea</taxon>
        <taxon>Delphacidae</taxon>
        <taxon>Criomorphinae</taxon>
        <taxon>Laodelphax</taxon>
    </lineage>
</organism>
<feature type="region of interest" description="Disordered" evidence="1">
    <location>
        <begin position="259"/>
        <end position="280"/>
    </location>
</feature>
<dbReference type="InParanoid" id="A0A482WRN7"/>
<sequence length="442" mass="49662">MLCRIAHSKLVLCLLLITVVWDGVDAGKKKKVIIKVPTHVKHVYHHHLKTVHIQRPQPKPQHHVHHDHFEEVHNDRDDYRGKRHGRGFGSWRGLEAEVERPRGYRSYSDLMKERPPPPPKGNDDADFRTEDQSGGWRPGGKSSKSGWRNNKGVVHEQNYKGKWQADDYDGPDLTYNSKGTDYGGKNFRNDYGGGKSYGKDYESSGSYRSNDYESSTGGKSYSDDYGPNNGGKNFDYGSSTGGKGFSNDYSYKNDYRSYKSDASVPSYRTSPIDDKPPHRFNLKTYRDYTDSKEVSTPGAINYHVSDSDKREVRVVPTQGGVKQVNWLNNPSNNVKSNWKSSTPSSISSVWPELKEHSSWTQNTPPTFATTLPPFNNLPDLSQSHPGTASSYVYHNFGSADAVGPQHQGSISPAVNGASHVTIRPLSSYQVQVNHYTERPVRP</sequence>
<evidence type="ECO:0000256" key="1">
    <source>
        <dbReference type="SAM" id="MobiDB-lite"/>
    </source>
</evidence>
<feature type="chain" id="PRO_5019846502" evidence="2">
    <location>
        <begin position="27"/>
        <end position="442"/>
    </location>
</feature>
<evidence type="ECO:0000256" key="2">
    <source>
        <dbReference type="SAM" id="SignalP"/>
    </source>
</evidence>
<feature type="signal peptide" evidence="2">
    <location>
        <begin position="1"/>
        <end position="26"/>
    </location>
</feature>
<gene>
    <name evidence="3" type="ORF">LSTR_LSTR013662</name>
</gene>
<accession>A0A482WRN7</accession>
<feature type="compositionally biased region" description="Polar residues" evidence="1">
    <location>
        <begin position="208"/>
        <end position="219"/>
    </location>
</feature>
<comment type="caution">
    <text evidence="3">The sequence shown here is derived from an EMBL/GenBank/DDBJ whole genome shotgun (WGS) entry which is preliminary data.</text>
</comment>
<protein>
    <submittedName>
        <fullName evidence="3">Uncharacterized protein</fullName>
    </submittedName>
</protein>
<dbReference type="AlphaFoldDB" id="A0A482WRN7"/>
<feature type="compositionally biased region" description="Basic and acidic residues" evidence="1">
    <location>
        <begin position="110"/>
        <end position="131"/>
    </location>
</feature>